<keyword evidence="2" id="KW-1185">Reference proteome</keyword>
<proteinExistence type="predicted"/>
<protein>
    <submittedName>
        <fullName evidence="3">Uncharacterized protein</fullName>
    </submittedName>
</protein>
<dbReference type="WBParaSite" id="ALUE_0001816801-mRNA-1">
    <property type="protein sequence ID" value="ALUE_0001816801-mRNA-1"/>
    <property type="gene ID" value="ALUE_0001816801"/>
</dbReference>
<reference evidence="3" key="1">
    <citation type="submission" date="2017-02" db="UniProtKB">
        <authorList>
            <consortium name="WormBaseParasite"/>
        </authorList>
    </citation>
    <scope>IDENTIFICATION</scope>
</reference>
<accession>A0A0M3II40</accession>
<sequence length="84" mass="9620">MGQWLGKLYSTEEMLRTPVISHEGHQHRILNLDPRSPSYAIPRTPIEVEGTPKRAGEAEFATPRTTTQTTRTIESLHQRILKKQ</sequence>
<feature type="compositionally biased region" description="Low complexity" evidence="1">
    <location>
        <begin position="62"/>
        <end position="72"/>
    </location>
</feature>
<evidence type="ECO:0000313" key="3">
    <source>
        <dbReference type="WBParaSite" id="ALUE_0001816801-mRNA-1"/>
    </source>
</evidence>
<organism evidence="2 3">
    <name type="scientific">Ascaris lumbricoides</name>
    <name type="common">Giant roundworm</name>
    <dbReference type="NCBI Taxonomy" id="6252"/>
    <lineage>
        <taxon>Eukaryota</taxon>
        <taxon>Metazoa</taxon>
        <taxon>Ecdysozoa</taxon>
        <taxon>Nematoda</taxon>
        <taxon>Chromadorea</taxon>
        <taxon>Rhabditida</taxon>
        <taxon>Spirurina</taxon>
        <taxon>Ascaridomorpha</taxon>
        <taxon>Ascaridoidea</taxon>
        <taxon>Ascarididae</taxon>
        <taxon>Ascaris</taxon>
    </lineage>
</organism>
<evidence type="ECO:0000313" key="2">
    <source>
        <dbReference type="Proteomes" id="UP000036681"/>
    </source>
</evidence>
<dbReference type="Proteomes" id="UP000036681">
    <property type="component" value="Unplaced"/>
</dbReference>
<feature type="region of interest" description="Disordered" evidence="1">
    <location>
        <begin position="52"/>
        <end position="72"/>
    </location>
</feature>
<evidence type="ECO:0000256" key="1">
    <source>
        <dbReference type="SAM" id="MobiDB-lite"/>
    </source>
</evidence>
<dbReference type="AlphaFoldDB" id="A0A0M3II40"/>
<name>A0A0M3II40_ASCLU</name>